<accession>A0ABP9CL00</accession>
<protein>
    <recommendedName>
        <fullName evidence="4">Magnesium transporter MgtE intracellular domain-containing protein</fullName>
    </recommendedName>
</protein>
<dbReference type="RefSeq" id="WP_345424026.1">
    <property type="nucleotide sequence ID" value="NZ_BAABHO010000073.1"/>
</dbReference>
<proteinExistence type="predicted"/>
<dbReference type="Gene3D" id="1.25.60.10">
    <property type="entry name" value="MgtE N-terminal domain-like"/>
    <property type="match status" value="1"/>
</dbReference>
<gene>
    <name evidence="2" type="ORF">GCM10023200_56050</name>
</gene>
<feature type="compositionally biased region" description="Basic and acidic residues" evidence="1">
    <location>
        <begin position="62"/>
        <end position="73"/>
    </location>
</feature>
<dbReference type="SUPFAM" id="SSF158791">
    <property type="entry name" value="MgtE N-terminal domain-like"/>
    <property type="match status" value="1"/>
</dbReference>
<evidence type="ECO:0000313" key="2">
    <source>
        <dbReference type="EMBL" id="GAA4811042.1"/>
    </source>
</evidence>
<evidence type="ECO:0000256" key="1">
    <source>
        <dbReference type="SAM" id="MobiDB-lite"/>
    </source>
</evidence>
<organism evidence="2 3">
    <name type="scientific">Actinomycetospora chlora</name>
    <dbReference type="NCBI Taxonomy" id="663608"/>
    <lineage>
        <taxon>Bacteria</taxon>
        <taxon>Bacillati</taxon>
        <taxon>Actinomycetota</taxon>
        <taxon>Actinomycetes</taxon>
        <taxon>Pseudonocardiales</taxon>
        <taxon>Pseudonocardiaceae</taxon>
        <taxon>Actinomycetospora</taxon>
    </lineage>
</organism>
<dbReference type="EMBL" id="BAABHO010000073">
    <property type="protein sequence ID" value="GAA4811042.1"/>
    <property type="molecule type" value="Genomic_DNA"/>
</dbReference>
<dbReference type="Proteomes" id="UP001500928">
    <property type="component" value="Unassembled WGS sequence"/>
</dbReference>
<comment type="caution">
    <text evidence="2">The sequence shown here is derived from an EMBL/GenBank/DDBJ whole genome shotgun (WGS) entry which is preliminary data.</text>
</comment>
<name>A0ABP9CL00_9PSEU</name>
<evidence type="ECO:0008006" key="4">
    <source>
        <dbReference type="Google" id="ProtNLM"/>
    </source>
</evidence>
<dbReference type="InterPro" id="IPR038076">
    <property type="entry name" value="MgtE_N_sf"/>
</dbReference>
<keyword evidence="3" id="KW-1185">Reference proteome</keyword>
<reference evidence="3" key="1">
    <citation type="journal article" date="2019" name="Int. J. Syst. Evol. Microbiol.">
        <title>The Global Catalogue of Microorganisms (GCM) 10K type strain sequencing project: providing services to taxonomists for standard genome sequencing and annotation.</title>
        <authorList>
            <consortium name="The Broad Institute Genomics Platform"/>
            <consortium name="The Broad Institute Genome Sequencing Center for Infectious Disease"/>
            <person name="Wu L."/>
            <person name="Ma J."/>
        </authorList>
    </citation>
    <scope>NUCLEOTIDE SEQUENCE [LARGE SCALE GENOMIC DNA]</scope>
    <source>
        <strain evidence="3">JCM 17979</strain>
    </source>
</reference>
<evidence type="ECO:0000313" key="3">
    <source>
        <dbReference type="Proteomes" id="UP001500928"/>
    </source>
</evidence>
<feature type="region of interest" description="Disordered" evidence="1">
    <location>
        <begin position="62"/>
        <end position="84"/>
    </location>
</feature>
<sequence length="84" mass="9449">MDPAPLSELHEHLRRNDLAAARDTLRRTRWTNLANILRVLPEDEKRAAFGLLDPLTAATLRERLTDDERRDVEAAPDAAGPRPG</sequence>